<organism evidence="1 2">
    <name type="scientific">Streptantibioticus cattleyicolor (strain ATCC 35852 / DSM 46488 / JCM 4925 / NBRC 14057 / NRRL 8057)</name>
    <name type="common">Streptomyces cattleya</name>
    <dbReference type="NCBI Taxonomy" id="1003195"/>
    <lineage>
        <taxon>Bacteria</taxon>
        <taxon>Bacillati</taxon>
        <taxon>Actinomycetota</taxon>
        <taxon>Actinomycetes</taxon>
        <taxon>Kitasatosporales</taxon>
        <taxon>Streptomycetaceae</taxon>
        <taxon>Streptantibioticus</taxon>
    </lineage>
</organism>
<dbReference type="STRING" id="1003195.SCATT_21360"/>
<name>F8JZS6_STREN</name>
<accession>F8JZS6</accession>
<dbReference type="EMBL" id="CP003219">
    <property type="protein sequence ID" value="AEW94507.1"/>
    <property type="molecule type" value="Genomic_DNA"/>
</dbReference>
<dbReference type="Proteomes" id="UP000007842">
    <property type="component" value="Chromosome"/>
</dbReference>
<dbReference type="KEGG" id="sct:SCAT_2153"/>
<dbReference type="AlphaFoldDB" id="F8JZS6"/>
<dbReference type="OrthoDB" id="3872345at2"/>
<evidence type="ECO:0000313" key="2">
    <source>
        <dbReference type="Proteomes" id="UP000007842"/>
    </source>
</evidence>
<accession>G8X272</accession>
<sequence>MSETLGTPGAPPAGHASGEVVHEAYSFACLTCGYGWEQAYEIAHHVDDHGHTNVVYYAGRQRVPSPLTRPTCKNCGGHLVRIMRSGRVSSAHWGHVPSPDPGEAVPIAGPLVLPGAPREARAERLREEKRRHHWFADLLAVFHRKHRDDDDPTSQRAA</sequence>
<dbReference type="HOGENOM" id="CLU_127146_0_0_11"/>
<dbReference type="eggNOG" id="ENOG50340CK">
    <property type="taxonomic scope" value="Bacteria"/>
</dbReference>
<dbReference type="PATRIC" id="fig|1003195.11.peg.3671"/>
<proteinExistence type="predicted"/>
<evidence type="ECO:0000313" key="1">
    <source>
        <dbReference type="EMBL" id="AEW94507.1"/>
    </source>
</evidence>
<keyword evidence="2" id="KW-1185">Reference proteome</keyword>
<reference evidence="2" key="1">
    <citation type="submission" date="2011-12" db="EMBL/GenBank/DDBJ databases">
        <title>Complete genome sequence of Streptomyces cattleya strain DSM 46488.</title>
        <authorList>
            <person name="Ou H.-Y."/>
            <person name="Li P."/>
            <person name="Zhao C."/>
            <person name="O'Hagan D."/>
            <person name="Deng Z."/>
        </authorList>
    </citation>
    <scope>NUCLEOTIDE SEQUENCE [LARGE SCALE GENOMIC DNA]</scope>
    <source>
        <strain evidence="2">ATCC 35852 / DSM 46488 / JCM 4925 / NBRC 14057 / NRRL 8057</strain>
    </source>
</reference>
<protein>
    <recommendedName>
        <fullName evidence="3">C2H2-type domain-containing protein</fullName>
    </recommendedName>
</protein>
<evidence type="ECO:0008006" key="3">
    <source>
        <dbReference type="Google" id="ProtNLM"/>
    </source>
</evidence>
<gene>
    <name evidence="1" type="ordered locus">SCATT_21360</name>
</gene>
<dbReference type="KEGG" id="scy:SCATT_21360"/>
<dbReference type="RefSeq" id="WP_014142900.1">
    <property type="nucleotide sequence ID" value="NC_016111.1"/>
</dbReference>